<accession>A0A1I6YA74</accession>
<dbReference type="PROSITE" id="PS50830">
    <property type="entry name" value="TNASE_3"/>
    <property type="match status" value="1"/>
</dbReference>
<keyword evidence="2" id="KW-0378">Hydrolase</keyword>
<dbReference type="eggNOG" id="COG1525">
    <property type="taxonomic scope" value="Bacteria"/>
</dbReference>
<protein>
    <submittedName>
        <fullName evidence="2">Endonuclease YncB, thermonuclease family</fullName>
    </submittedName>
</protein>
<dbReference type="InterPro" id="IPR035437">
    <property type="entry name" value="SNase_OB-fold_sf"/>
</dbReference>
<sequence>MLLPSVLFADPAGAVRIIDADTWDVGGERVRLFGIDAPEAAQTCQRNDGTAWACGRWATAEVDRRYGGRQALCERLDRDRYGRSVTRCHIDGVDVARQLVRDGLSFAYRKYSMDYDLDEKGAAQSGRGLHGTVVQAPAAYRAAQRSRTAATSVSGCTIKGNISSRGVRIYHVSGQHHYRRTKIDTTKGERWFCSAAEARAAGWRAARR</sequence>
<dbReference type="Gene3D" id="2.40.50.90">
    <property type="match status" value="1"/>
</dbReference>
<reference evidence="2 3" key="1">
    <citation type="submission" date="2016-10" db="EMBL/GenBank/DDBJ databases">
        <authorList>
            <person name="de Groot N.N."/>
        </authorList>
    </citation>
    <scope>NUCLEOTIDE SEQUENCE [LARGE SCALE GENOMIC DNA]</scope>
    <source>
        <strain evidence="2 3">CGMCC 1.10959</strain>
    </source>
</reference>
<dbReference type="SUPFAM" id="SSF50199">
    <property type="entry name" value="Staphylococcal nuclease"/>
    <property type="match status" value="1"/>
</dbReference>
<dbReference type="EMBL" id="FPAW01000002">
    <property type="protein sequence ID" value="SFT47398.1"/>
    <property type="molecule type" value="Genomic_DNA"/>
</dbReference>
<dbReference type="AlphaFoldDB" id="A0A1I6YA74"/>
<feature type="domain" description="TNase-like" evidence="1">
    <location>
        <begin position="16"/>
        <end position="153"/>
    </location>
</feature>
<dbReference type="Proteomes" id="UP000182466">
    <property type="component" value="Unassembled WGS sequence"/>
</dbReference>
<keyword evidence="2" id="KW-0255">Endonuclease</keyword>
<evidence type="ECO:0000259" key="1">
    <source>
        <dbReference type="PROSITE" id="PS50830"/>
    </source>
</evidence>
<gene>
    <name evidence="2" type="ORF">SAMN05216236_102119</name>
</gene>
<dbReference type="RefSeq" id="WP_245601377.1">
    <property type="nucleotide sequence ID" value="NZ_FPAW01000002.1"/>
</dbReference>
<evidence type="ECO:0000313" key="3">
    <source>
        <dbReference type="Proteomes" id="UP000182466"/>
    </source>
</evidence>
<keyword evidence="2" id="KW-0540">Nuclease</keyword>
<name>A0A1I6YA74_9RHOB</name>
<proteinExistence type="predicted"/>
<organism evidence="2 3">
    <name type="scientific">Sedimentitalea nanhaiensis</name>
    <dbReference type="NCBI Taxonomy" id="999627"/>
    <lineage>
        <taxon>Bacteria</taxon>
        <taxon>Pseudomonadati</taxon>
        <taxon>Pseudomonadota</taxon>
        <taxon>Alphaproteobacteria</taxon>
        <taxon>Rhodobacterales</taxon>
        <taxon>Paracoccaceae</taxon>
        <taxon>Sedimentitalea</taxon>
    </lineage>
</organism>
<dbReference type="InterPro" id="IPR016071">
    <property type="entry name" value="Staphylococal_nuclease_OB-fold"/>
</dbReference>
<dbReference type="SMART" id="SM00318">
    <property type="entry name" value="SNc"/>
    <property type="match status" value="1"/>
</dbReference>
<keyword evidence="3" id="KW-1185">Reference proteome</keyword>
<dbReference type="STRING" id="999627.SAMN05216236_102119"/>
<dbReference type="Pfam" id="PF00565">
    <property type="entry name" value="SNase"/>
    <property type="match status" value="1"/>
</dbReference>
<dbReference type="GO" id="GO:0004519">
    <property type="term" value="F:endonuclease activity"/>
    <property type="evidence" value="ECO:0007669"/>
    <property type="project" value="UniProtKB-KW"/>
</dbReference>
<evidence type="ECO:0000313" key="2">
    <source>
        <dbReference type="EMBL" id="SFT47398.1"/>
    </source>
</evidence>